<dbReference type="PANTHER" id="PTHR11351:SF31">
    <property type="entry name" value="DESATURASE 1, ISOFORM A-RELATED"/>
    <property type="match status" value="1"/>
</dbReference>
<dbReference type="GO" id="GO:0016020">
    <property type="term" value="C:membrane"/>
    <property type="evidence" value="ECO:0007669"/>
    <property type="project" value="UniProtKB-SubCell"/>
</dbReference>
<evidence type="ECO:0000256" key="7">
    <source>
        <dbReference type="ARBA" id="ARBA00023002"/>
    </source>
</evidence>
<evidence type="ECO:0000256" key="6">
    <source>
        <dbReference type="ARBA" id="ARBA00022989"/>
    </source>
</evidence>
<gene>
    <name evidence="13" type="ORF">JCM17846_28090</name>
</gene>
<evidence type="ECO:0000256" key="11">
    <source>
        <dbReference type="ARBA" id="ARBA00023160"/>
    </source>
</evidence>
<evidence type="ECO:0000259" key="12">
    <source>
        <dbReference type="Pfam" id="PF00487"/>
    </source>
</evidence>
<dbReference type="CDD" id="cd03505">
    <property type="entry name" value="Delta9-FADS-like"/>
    <property type="match status" value="1"/>
</dbReference>
<dbReference type="InterPro" id="IPR005804">
    <property type="entry name" value="FA_desaturase_dom"/>
</dbReference>
<dbReference type="Proteomes" id="UP000324996">
    <property type="component" value="Unassembled WGS sequence"/>
</dbReference>
<evidence type="ECO:0000256" key="8">
    <source>
        <dbReference type="ARBA" id="ARBA00023004"/>
    </source>
</evidence>
<evidence type="ECO:0000313" key="14">
    <source>
        <dbReference type="Proteomes" id="UP000324996"/>
    </source>
</evidence>
<keyword evidence="5" id="KW-0276">Fatty acid metabolism</keyword>
<comment type="subcellular location">
    <subcellularLocation>
        <location evidence="1">Membrane</location>
        <topology evidence="1">Multi-pass membrane protein</topology>
    </subcellularLocation>
</comment>
<keyword evidence="4" id="KW-0812">Transmembrane</keyword>
<dbReference type="Pfam" id="PF00487">
    <property type="entry name" value="FA_desaturase"/>
    <property type="match status" value="1"/>
</dbReference>
<keyword evidence="8" id="KW-0408">Iron</keyword>
<accession>A0A5A7NB31</accession>
<reference evidence="13 14" key="1">
    <citation type="submission" date="2019-09" db="EMBL/GenBank/DDBJ databases">
        <title>NBRP : Genome information of microbial organism related human and environment.</title>
        <authorList>
            <person name="Hattori M."/>
            <person name="Oshima K."/>
            <person name="Inaba H."/>
            <person name="Suda W."/>
            <person name="Sakamoto M."/>
            <person name="Iino T."/>
            <person name="Kitahara M."/>
            <person name="Oshida Y."/>
            <person name="Iida T."/>
            <person name="Kudo T."/>
            <person name="Itoh T."/>
            <person name="Ohkuma M."/>
        </authorList>
    </citation>
    <scope>NUCLEOTIDE SEQUENCE [LARGE SCALE GENOMIC DNA]</scope>
    <source>
        <strain evidence="13 14">Q-1</strain>
    </source>
</reference>
<dbReference type="EMBL" id="BKCN01000018">
    <property type="protein sequence ID" value="GER05127.1"/>
    <property type="molecule type" value="Genomic_DNA"/>
</dbReference>
<keyword evidence="3" id="KW-0444">Lipid biosynthesis</keyword>
<evidence type="ECO:0000256" key="9">
    <source>
        <dbReference type="ARBA" id="ARBA00023098"/>
    </source>
</evidence>
<evidence type="ECO:0000256" key="4">
    <source>
        <dbReference type="ARBA" id="ARBA00022692"/>
    </source>
</evidence>
<keyword evidence="6" id="KW-1133">Transmembrane helix</keyword>
<evidence type="ECO:0000256" key="1">
    <source>
        <dbReference type="ARBA" id="ARBA00004141"/>
    </source>
</evidence>
<proteinExistence type="inferred from homology"/>
<evidence type="ECO:0000256" key="2">
    <source>
        <dbReference type="ARBA" id="ARBA00008749"/>
    </source>
</evidence>
<keyword evidence="10" id="KW-0472">Membrane</keyword>
<evidence type="ECO:0000256" key="3">
    <source>
        <dbReference type="ARBA" id="ARBA00022516"/>
    </source>
</evidence>
<dbReference type="GO" id="GO:0016717">
    <property type="term" value="F:oxidoreductase activity, acting on paired donors, with oxidation of a pair of donors resulting in the reduction of molecular oxygen to two molecules of water"/>
    <property type="evidence" value="ECO:0007669"/>
    <property type="project" value="InterPro"/>
</dbReference>
<keyword evidence="11" id="KW-0275">Fatty acid biosynthesis</keyword>
<keyword evidence="7" id="KW-0560">Oxidoreductase</keyword>
<comment type="similarity">
    <text evidence="2">Belongs to the fatty acid desaturase type 2 family.</text>
</comment>
<sequence length="257" mass="29311">MVWLLAGWSGLVVGFFWSTVALWHATFFINSLAHVHGNQRYLTGDQSRNNWWLALLTFGEGWHNNHHYYQSAACQGFRWYEIDISFYILKGLAFIGVVHELKTPPEAVVKNEQRLGRAVVEKAAHQLAGSFHLDMISSELRQSLASGRASFDASMEDLSHKMDGLQKDINILLDQWQAQLDFKMEHARHEMGALVHNLHLPDLPDLPNGQQLRERALRMFAQTPSMNEILERARQIMIARVRDSLMHPHTGPVPASA</sequence>
<evidence type="ECO:0000256" key="5">
    <source>
        <dbReference type="ARBA" id="ARBA00022832"/>
    </source>
</evidence>
<evidence type="ECO:0000256" key="10">
    <source>
        <dbReference type="ARBA" id="ARBA00023136"/>
    </source>
</evidence>
<keyword evidence="14" id="KW-1185">Reference proteome</keyword>
<comment type="caution">
    <text evidence="13">The sequence shown here is derived from an EMBL/GenBank/DDBJ whole genome shotgun (WGS) entry which is preliminary data.</text>
</comment>
<name>A0A5A7NB31_9PROT</name>
<feature type="domain" description="Fatty acid desaturase" evidence="12">
    <location>
        <begin position="2"/>
        <end position="81"/>
    </location>
</feature>
<dbReference type="AlphaFoldDB" id="A0A5A7NB31"/>
<organism evidence="13 14">
    <name type="scientific">Iodidimonas nitroreducens</name>
    <dbReference type="NCBI Taxonomy" id="1236968"/>
    <lineage>
        <taxon>Bacteria</taxon>
        <taxon>Pseudomonadati</taxon>
        <taxon>Pseudomonadota</taxon>
        <taxon>Alphaproteobacteria</taxon>
        <taxon>Iodidimonadales</taxon>
        <taxon>Iodidimonadaceae</taxon>
        <taxon>Iodidimonas</taxon>
    </lineage>
</organism>
<dbReference type="PANTHER" id="PTHR11351">
    <property type="entry name" value="ACYL-COA DESATURASE"/>
    <property type="match status" value="1"/>
</dbReference>
<dbReference type="GO" id="GO:0006633">
    <property type="term" value="P:fatty acid biosynthetic process"/>
    <property type="evidence" value="ECO:0007669"/>
    <property type="project" value="UniProtKB-KW"/>
</dbReference>
<protein>
    <recommendedName>
        <fullName evidence="12">Fatty acid desaturase domain-containing protein</fullName>
    </recommendedName>
</protein>
<evidence type="ECO:0000313" key="13">
    <source>
        <dbReference type="EMBL" id="GER05127.1"/>
    </source>
</evidence>
<dbReference type="InterPro" id="IPR015876">
    <property type="entry name" value="Acyl-CoA_DS"/>
</dbReference>
<keyword evidence="9" id="KW-0443">Lipid metabolism</keyword>